<feature type="non-terminal residue" evidence="1">
    <location>
        <position position="77"/>
    </location>
</feature>
<evidence type="ECO:0000313" key="1">
    <source>
        <dbReference type="EMBL" id="GAG37821.1"/>
    </source>
</evidence>
<dbReference type="EMBL" id="BARS01043268">
    <property type="protein sequence ID" value="GAG37821.1"/>
    <property type="molecule type" value="Genomic_DNA"/>
</dbReference>
<reference evidence="1" key="1">
    <citation type="journal article" date="2014" name="Front. Microbiol.">
        <title>High frequency of phylogenetically diverse reductive dehalogenase-homologous genes in deep subseafloor sedimentary metagenomes.</title>
        <authorList>
            <person name="Kawai M."/>
            <person name="Futagami T."/>
            <person name="Toyoda A."/>
            <person name="Takaki Y."/>
            <person name="Nishi S."/>
            <person name="Hori S."/>
            <person name="Arai W."/>
            <person name="Tsubouchi T."/>
            <person name="Morono Y."/>
            <person name="Uchiyama I."/>
            <person name="Ito T."/>
            <person name="Fujiyama A."/>
            <person name="Inagaki F."/>
            <person name="Takami H."/>
        </authorList>
    </citation>
    <scope>NUCLEOTIDE SEQUENCE</scope>
    <source>
        <strain evidence="1">Expedition CK06-06</strain>
    </source>
</reference>
<organism evidence="1">
    <name type="scientific">marine sediment metagenome</name>
    <dbReference type="NCBI Taxonomy" id="412755"/>
    <lineage>
        <taxon>unclassified sequences</taxon>
        <taxon>metagenomes</taxon>
        <taxon>ecological metagenomes</taxon>
    </lineage>
</organism>
<sequence length="77" mass="8449">MGKAELWQELGGAWAEGDVCDKDQMASQVGGLSTQQMVIRRALVPQVSRFLGPREFDHEGGTFTWLTFHPNAAAMLA</sequence>
<comment type="caution">
    <text evidence="1">The sequence shown here is derived from an EMBL/GenBank/DDBJ whole genome shotgun (WGS) entry which is preliminary data.</text>
</comment>
<gene>
    <name evidence="1" type="ORF">S01H1_65532</name>
</gene>
<dbReference type="AlphaFoldDB" id="X0YM83"/>
<name>X0YM83_9ZZZZ</name>
<protein>
    <submittedName>
        <fullName evidence="1">Uncharacterized protein</fullName>
    </submittedName>
</protein>
<accession>X0YM83</accession>
<proteinExistence type="predicted"/>